<gene>
    <name evidence="1" type="ORF">DF217_00725</name>
</gene>
<name>A0A4Q2FRI3_STROR</name>
<dbReference type="Proteomes" id="UP000289921">
    <property type="component" value="Unassembled WGS sequence"/>
</dbReference>
<keyword evidence="1" id="KW-0560">Oxidoreductase</keyword>
<protein>
    <submittedName>
        <fullName evidence="1">Glutathione peroxidase</fullName>
    </submittedName>
</protein>
<keyword evidence="1" id="KW-0575">Peroxidase</keyword>
<reference evidence="1 2" key="1">
    <citation type="submission" date="2018-05" db="EMBL/GenBank/DDBJ databases">
        <title>Streptococcus from otitis media.</title>
        <authorList>
            <person name="Wayes A.M."/>
            <person name="Jakubovics N.S."/>
        </authorList>
    </citation>
    <scope>NUCLEOTIDE SEQUENCE [LARGE SCALE GENOMIC DNA]</scope>
    <source>
        <strain evidence="1 2">NU39</strain>
    </source>
</reference>
<dbReference type="EMBL" id="QEWK01000001">
    <property type="protein sequence ID" value="RXX22533.1"/>
    <property type="molecule type" value="Genomic_DNA"/>
</dbReference>
<proteinExistence type="predicted"/>
<sequence>MLSKAVKSKIWKEMRDYGIIKRYEKEYLWTFQKFVKKLTQIVKN</sequence>
<evidence type="ECO:0000313" key="2">
    <source>
        <dbReference type="Proteomes" id="UP000289921"/>
    </source>
</evidence>
<accession>A0A4Q2FRI3</accession>
<dbReference type="GO" id="GO:0004601">
    <property type="term" value="F:peroxidase activity"/>
    <property type="evidence" value="ECO:0007669"/>
    <property type="project" value="UniProtKB-KW"/>
</dbReference>
<organism evidence="1 2">
    <name type="scientific">Streptococcus oralis</name>
    <dbReference type="NCBI Taxonomy" id="1303"/>
    <lineage>
        <taxon>Bacteria</taxon>
        <taxon>Bacillati</taxon>
        <taxon>Bacillota</taxon>
        <taxon>Bacilli</taxon>
        <taxon>Lactobacillales</taxon>
        <taxon>Streptococcaceae</taxon>
        <taxon>Streptococcus</taxon>
    </lineage>
</organism>
<dbReference type="AlphaFoldDB" id="A0A4Q2FRI3"/>
<evidence type="ECO:0000313" key="1">
    <source>
        <dbReference type="EMBL" id="RXX22533.1"/>
    </source>
</evidence>
<comment type="caution">
    <text evidence="1">The sequence shown here is derived from an EMBL/GenBank/DDBJ whole genome shotgun (WGS) entry which is preliminary data.</text>
</comment>